<dbReference type="FunFam" id="1.25.10.10:FF:000004">
    <property type="entry name" value="Pumilio homolog 1 isoform 2"/>
    <property type="match status" value="1"/>
</dbReference>
<dbReference type="GO" id="GO:0003729">
    <property type="term" value="F:mRNA binding"/>
    <property type="evidence" value="ECO:0007669"/>
    <property type="project" value="UniProtKB-ARBA"/>
</dbReference>
<evidence type="ECO:0000313" key="11">
    <source>
        <dbReference type="RefSeq" id="XP_022138997.1"/>
    </source>
</evidence>
<sequence length="1045" mass="112737">MVTDTYSKLGAEISMRSTLKSGDYGEDLGLLIRQQRQHHEAVSDREKELSLCRSGSAPPTVEGSLSAVGGMFNASDLLGFNKTAGKGFVSDEELRSDPAYVSYYYSNVNLNPRLPPPLLSKEDWRFAQRLHGGGGAGGLGGIGDRREGSRGIGGDEGVNGNGSLFLLQPGVGAKEDTGVESRRVAGDWTGDGLIGLPGLGLGSRKKSIAEILQDDLSNGISLSRHPSRPTSRNAFDDALESSEGQFAYLHQDMAAIGGNKQGISAVQGVGASAPHTYASAVGASLSRSGTPDPQLVARAPSPRIPTVGGRISGPVDKRSSFNGVSLKASESADLVSSFSGMNLSTNGILDDESHLRSDIQQEIDDHHNFFNMQTNQNDMKRYLGLKNSDSGKFHLHSSSQSARGSHQNNSLGSGVDQAEFNKQGVSSPTSYMKGPYKQTLNNARGSPSHNQNIDSANSSFLNYGFSGYTTNPLVSSIVGTHLGSSNLPPLYENAAAASAMGLSGMNARAFGGLPLGSSMLETATEFQNNNRLENHNTIQLPALDPSYIQYLGSNEYAAAQVAAGITDPPLDGESLMGNGYMDLLGVQKAAYLGALLSPQNSQFVLPYFGKSGSLSHNYYGNPGFGLGMSYPGSPLAGSLLPGSPVGSGNSINHIGKNLRFSSGMRNLAGGGIGGWHSEAGGNMNGGFVSSLLDEFKSNKSKCFELSEIAGHVFEFSSDQYGSRFIQQKLETASIEEKDMVFHEIMPQALSLMTDVFGNYVVQKFFEHGTASQIRELADQLNGHVLALSLQMYGCRVIQKAIEMVDVDQQTKMVTELDGHIMRCVRDQNGNHVVQKCIECIPEDAIQFIVSTFYDQVVTLSTHPYGCRVIQRVLEHCNNPKTQHIMMDEILQSVCMLAQDQYGNYVVQHVLEHGKPHERSAIIKKLTGQIVQMSQQKFASNVIEKCLTFGTSSERQALVNEMLGTTDENEPLQVMMKDQFANYVVQKVLETCDDQQLELILNRIKVHLNALKKYTYGKHIVARVEKLVAAGERRISILAPKPAQMG</sequence>
<evidence type="ECO:0000256" key="5">
    <source>
        <dbReference type="ARBA" id="ARBA00022884"/>
    </source>
</evidence>
<feature type="repeat" description="Pumilio" evidence="7">
    <location>
        <begin position="924"/>
        <end position="959"/>
    </location>
</feature>
<feature type="compositionally biased region" description="Polar residues" evidence="8">
    <location>
        <begin position="396"/>
        <end position="412"/>
    </location>
</feature>
<evidence type="ECO:0000256" key="8">
    <source>
        <dbReference type="SAM" id="MobiDB-lite"/>
    </source>
</evidence>
<dbReference type="InterPro" id="IPR016024">
    <property type="entry name" value="ARM-type_fold"/>
</dbReference>
<proteinExistence type="predicted"/>
<feature type="repeat" description="Pumilio" evidence="7">
    <location>
        <begin position="707"/>
        <end position="742"/>
    </location>
</feature>
<dbReference type="PANTHER" id="PTHR12537">
    <property type="entry name" value="RNA BINDING PROTEIN PUMILIO-RELATED"/>
    <property type="match status" value="1"/>
</dbReference>
<dbReference type="SMART" id="SM00025">
    <property type="entry name" value="Pumilio"/>
    <property type="match status" value="8"/>
</dbReference>
<evidence type="ECO:0000256" key="4">
    <source>
        <dbReference type="ARBA" id="ARBA00022845"/>
    </source>
</evidence>
<feature type="repeat" description="Pumilio" evidence="7">
    <location>
        <begin position="743"/>
        <end position="778"/>
    </location>
</feature>
<dbReference type="KEGG" id="mcha:111010038"/>
<evidence type="ECO:0000256" key="6">
    <source>
        <dbReference type="ARBA" id="ARBA00055193"/>
    </source>
</evidence>
<dbReference type="InterPro" id="IPR001313">
    <property type="entry name" value="Pumilio_RNA-bd_rpt"/>
</dbReference>
<evidence type="ECO:0000259" key="9">
    <source>
        <dbReference type="PROSITE" id="PS50303"/>
    </source>
</evidence>
<evidence type="ECO:0000256" key="2">
    <source>
        <dbReference type="ARBA" id="ARBA00022490"/>
    </source>
</evidence>
<dbReference type="RefSeq" id="XP_022138997.1">
    <property type="nucleotide sequence ID" value="XM_022283305.1"/>
</dbReference>
<comment type="function">
    <text evidence="6">Sequence-specific RNA-binding protein that regulates translation and mRNA stability by binding the 3'-UTR of target mRNAs. Binds the APUM-binding elements (APBEs) in the 3'-UTR mRNA sequence of CLV1, PNH, WUS and FAS2.</text>
</comment>
<feature type="compositionally biased region" description="Polar residues" evidence="8">
    <location>
        <begin position="438"/>
        <end position="450"/>
    </location>
</feature>
<dbReference type="SUPFAM" id="SSF48371">
    <property type="entry name" value="ARM repeat"/>
    <property type="match status" value="1"/>
</dbReference>
<protein>
    <submittedName>
        <fullName evidence="11">Pumilio homolog 1-like</fullName>
    </submittedName>
</protein>
<feature type="repeat" description="Pumilio" evidence="7">
    <location>
        <begin position="960"/>
        <end position="1001"/>
    </location>
</feature>
<dbReference type="Pfam" id="PF07990">
    <property type="entry name" value="NABP"/>
    <property type="match status" value="1"/>
</dbReference>
<dbReference type="OrthoDB" id="668540at2759"/>
<dbReference type="Gene3D" id="1.25.10.10">
    <property type="entry name" value="Leucine-rich Repeat Variant"/>
    <property type="match status" value="1"/>
</dbReference>
<evidence type="ECO:0000313" key="10">
    <source>
        <dbReference type="Proteomes" id="UP000504603"/>
    </source>
</evidence>
<dbReference type="PROSITE" id="PS50303">
    <property type="entry name" value="PUM_HD"/>
    <property type="match status" value="1"/>
</dbReference>
<dbReference type="GO" id="GO:0005737">
    <property type="term" value="C:cytoplasm"/>
    <property type="evidence" value="ECO:0007669"/>
    <property type="project" value="UniProtKB-SubCell"/>
</dbReference>
<dbReference type="InterPro" id="IPR011989">
    <property type="entry name" value="ARM-like"/>
</dbReference>
<keyword evidence="4" id="KW-0810">Translation regulation</keyword>
<dbReference type="Pfam" id="PF00806">
    <property type="entry name" value="PUF"/>
    <property type="match status" value="8"/>
</dbReference>
<organism evidence="10 11">
    <name type="scientific">Momordica charantia</name>
    <name type="common">Bitter gourd</name>
    <name type="synonym">Balsam pear</name>
    <dbReference type="NCBI Taxonomy" id="3673"/>
    <lineage>
        <taxon>Eukaryota</taxon>
        <taxon>Viridiplantae</taxon>
        <taxon>Streptophyta</taxon>
        <taxon>Embryophyta</taxon>
        <taxon>Tracheophyta</taxon>
        <taxon>Spermatophyta</taxon>
        <taxon>Magnoliopsida</taxon>
        <taxon>eudicotyledons</taxon>
        <taxon>Gunneridae</taxon>
        <taxon>Pentapetalae</taxon>
        <taxon>rosids</taxon>
        <taxon>fabids</taxon>
        <taxon>Cucurbitales</taxon>
        <taxon>Cucurbitaceae</taxon>
        <taxon>Momordiceae</taxon>
        <taxon>Momordica</taxon>
    </lineage>
</organism>
<feature type="repeat" description="Pumilio" evidence="7">
    <location>
        <begin position="815"/>
        <end position="850"/>
    </location>
</feature>
<evidence type="ECO:0000256" key="7">
    <source>
        <dbReference type="PROSITE-ProRule" id="PRU00317"/>
    </source>
</evidence>
<reference evidence="11" key="1">
    <citation type="submission" date="2025-08" db="UniProtKB">
        <authorList>
            <consortium name="RefSeq"/>
        </authorList>
    </citation>
    <scope>IDENTIFICATION</scope>
    <source>
        <strain evidence="11">OHB3-1</strain>
    </source>
</reference>
<feature type="repeat" description="Pumilio" evidence="7">
    <location>
        <begin position="779"/>
        <end position="814"/>
    </location>
</feature>
<dbReference type="AlphaFoldDB" id="A0A6J1CCS5"/>
<dbReference type="GO" id="GO:0006417">
    <property type="term" value="P:regulation of translation"/>
    <property type="evidence" value="ECO:0007669"/>
    <property type="project" value="UniProtKB-KW"/>
</dbReference>
<dbReference type="Proteomes" id="UP000504603">
    <property type="component" value="Unplaced"/>
</dbReference>
<feature type="domain" description="PUM-HD" evidence="9">
    <location>
        <begin position="687"/>
        <end position="1027"/>
    </location>
</feature>
<feature type="repeat" description="Pumilio" evidence="7">
    <location>
        <begin position="888"/>
        <end position="923"/>
    </location>
</feature>
<name>A0A6J1CCS5_MOMCH</name>
<dbReference type="PANTHER" id="PTHR12537:SF187">
    <property type="entry name" value="OS04G0276200 PROTEIN"/>
    <property type="match status" value="1"/>
</dbReference>
<keyword evidence="3" id="KW-0677">Repeat</keyword>
<dbReference type="GeneID" id="111010038"/>
<dbReference type="PROSITE" id="PS50302">
    <property type="entry name" value="PUM"/>
    <property type="match status" value="8"/>
</dbReference>
<dbReference type="InterPro" id="IPR012940">
    <property type="entry name" value="NABP"/>
</dbReference>
<accession>A0A6J1CCS5</accession>
<gene>
    <name evidence="11" type="primary">LOC111010038</name>
</gene>
<feature type="region of interest" description="Disordered" evidence="8">
    <location>
        <begin position="390"/>
        <end position="450"/>
    </location>
</feature>
<dbReference type="CDD" id="cd07920">
    <property type="entry name" value="Pumilio"/>
    <property type="match status" value="1"/>
</dbReference>
<keyword evidence="10" id="KW-1185">Reference proteome</keyword>
<evidence type="ECO:0000256" key="3">
    <source>
        <dbReference type="ARBA" id="ARBA00022737"/>
    </source>
</evidence>
<keyword evidence="2" id="KW-0963">Cytoplasm</keyword>
<dbReference type="InterPro" id="IPR033133">
    <property type="entry name" value="PUM-HD"/>
</dbReference>
<comment type="subcellular location">
    <subcellularLocation>
        <location evidence="1">Cytoplasm</location>
    </subcellularLocation>
</comment>
<keyword evidence="5" id="KW-0694">RNA-binding</keyword>
<evidence type="ECO:0000256" key="1">
    <source>
        <dbReference type="ARBA" id="ARBA00004496"/>
    </source>
</evidence>
<feature type="repeat" description="Pumilio" evidence="7">
    <location>
        <begin position="851"/>
        <end position="887"/>
    </location>
</feature>
<dbReference type="InterPro" id="IPR033712">
    <property type="entry name" value="Pumilio_RNA-bd"/>
</dbReference>